<dbReference type="GO" id="GO:0110155">
    <property type="term" value="P:NAD-cap decapping"/>
    <property type="evidence" value="ECO:0007669"/>
    <property type="project" value="TreeGrafter"/>
</dbReference>
<dbReference type="InterPro" id="IPR039039">
    <property type="entry name" value="RAI1-like_fam"/>
</dbReference>
<dbReference type="PANTHER" id="PTHR12395">
    <property type="entry name" value="DOM-3 RELATED"/>
    <property type="match status" value="1"/>
</dbReference>
<sequence>MEWYLQSYLAGIDKIIVGKKFEEDHVYHITSYDTETLRKQGQDFWDLDDCMNFLCSFMDKVKSQLAQKPEGTVLLSNYDYYNKNEHVDFYDIAPGSQEAKFFDFLPDKFKKLFV</sequence>
<dbReference type="AlphaFoldDB" id="A0A914CVD4"/>
<dbReference type="GO" id="GO:0005634">
    <property type="term" value="C:nucleus"/>
    <property type="evidence" value="ECO:0007669"/>
    <property type="project" value="UniProtKB-SubCell"/>
</dbReference>
<keyword evidence="2" id="KW-0540">Nuclease</keyword>
<keyword evidence="2" id="KW-0547">Nucleotide-binding</keyword>
<keyword evidence="2" id="KW-0378">Hydrolase</keyword>
<dbReference type="Pfam" id="PF08652">
    <property type="entry name" value="RAI1"/>
    <property type="match status" value="1"/>
</dbReference>
<dbReference type="Proteomes" id="UP000887540">
    <property type="component" value="Unplaced"/>
</dbReference>
<dbReference type="GO" id="GO:0003723">
    <property type="term" value="F:RNA binding"/>
    <property type="evidence" value="ECO:0007669"/>
    <property type="project" value="UniProtKB-KW"/>
</dbReference>
<accession>A0A914CVD4</accession>
<feature type="domain" description="RAI1-like" evidence="3">
    <location>
        <begin position="1"/>
        <end position="110"/>
    </location>
</feature>
<dbReference type="GO" id="GO:0000166">
    <property type="term" value="F:nucleotide binding"/>
    <property type="evidence" value="ECO:0007669"/>
    <property type="project" value="UniProtKB-KW"/>
</dbReference>
<keyword evidence="2" id="KW-0694">RNA-binding</keyword>
<keyword evidence="2" id="KW-0539">Nucleus</keyword>
<dbReference type="GO" id="GO:0046872">
    <property type="term" value="F:metal ion binding"/>
    <property type="evidence" value="ECO:0007669"/>
    <property type="project" value="UniProtKB-KW"/>
</dbReference>
<evidence type="ECO:0000313" key="5">
    <source>
        <dbReference type="WBParaSite" id="ACRNAN_scaffold15123.g24141.t1"/>
    </source>
</evidence>
<evidence type="ECO:0000256" key="1">
    <source>
        <dbReference type="ARBA" id="ARBA00006562"/>
    </source>
</evidence>
<evidence type="ECO:0000259" key="3">
    <source>
        <dbReference type="Pfam" id="PF08652"/>
    </source>
</evidence>
<comment type="subcellular location">
    <subcellularLocation>
        <location evidence="2">Nucleus</location>
    </subcellularLocation>
</comment>
<dbReference type="GO" id="GO:0005829">
    <property type="term" value="C:cytosol"/>
    <property type="evidence" value="ECO:0007669"/>
    <property type="project" value="TreeGrafter"/>
</dbReference>
<comment type="cofactor">
    <cofactor evidence="2">
        <name>a divalent metal cation</name>
        <dbReference type="ChEBI" id="CHEBI:60240"/>
    </cofactor>
</comment>
<dbReference type="PANTHER" id="PTHR12395:SF9">
    <property type="entry name" value="DECAPPING AND EXORIBONUCLEASE PROTEIN"/>
    <property type="match status" value="1"/>
</dbReference>
<dbReference type="GO" id="GO:0000956">
    <property type="term" value="P:nuclear-transcribed mRNA catabolic process"/>
    <property type="evidence" value="ECO:0007669"/>
    <property type="project" value="TreeGrafter"/>
</dbReference>
<keyword evidence="2" id="KW-0479">Metal-binding</keyword>
<dbReference type="EC" id="3.6.1.-" evidence="2"/>
<protein>
    <recommendedName>
        <fullName evidence="2">Decapping nuclease</fullName>
        <ecNumber evidence="2">3.6.1.-</ecNumber>
    </recommendedName>
</protein>
<reference evidence="5" key="1">
    <citation type="submission" date="2022-11" db="UniProtKB">
        <authorList>
            <consortium name="WormBaseParasite"/>
        </authorList>
    </citation>
    <scope>IDENTIFICATION</scope>
</reference>
<proteinExistence type="inferred from homology"/>
<comment type="similarity">
    <text evidence="1 2">Belongs to the DXO/Dom3Z family.</text>
</comment>
<dbReference type="GO" id="GO:0004518">
    <property type="term" value="F:nuclease activity"/>
    <property type="evidence" value="ECO:0007669"/>
    <property type="project" value="UniProtKB-KW"/>
</dbReference>
<dbReference type="WBParaSite" id="ACRNAN_scaffold15123.g24141.t1">
    <property type="protein sequence ID" value="ACRNAN_scaffold15123.g24141.t1"/>
    <property type="gene ID" value="ACRNAN_scaffold15123.g24141"/>
</dbReference>
<keyword evidence="4" id="KW-1185">Reference proteome</keyword>
<evidence type="ECO:0000313" key="4">
    <source>
        <dbReference type="Proteomes" id="UP000887540"/>
    </source>
</evidence>
<organism evidence="4 5">
    <name type="scientific">Acrobeloides nanus</name>
    <dbReference type="NCBI Taxonomy" id="290746"/>
    <lineage>
        <taxon>Eukaryota</taxon>
        <taxon>Metazoa</taxon>
        <taxon>Ecdysozoa</taxon>
        <taxon>Nematoda</taxon>
        <taxon>Chromadorea</taxon>
        <taxon>Rhabditida</taxon>
        <taxon>Tylenchina</taxon>
        <taxon>Cephalobomorpha</taxon>
        <taxon>Cephaloboidea</taxon>
        <taxon>Cephalobidae</taxon>
        <taxon>Acrobeloides</taxon>
    </lineage>
</organism>
<evidence type="ECO:0000256" key="2">
    <source>
        <dbReference type="RuleBase" id="RU367113"/>
    </source>
</evidence>
<comment type="function">
    <text evidence="2">Decapping enzyme for NAD-capped RNAs: specifically hydrolyzes the nicotinamide adenine dinucleotide (NAD) cap from a subset of RNAs by removing the entire NAD moiety from the 5'-end of an NAD-capped RNA.</text>
</comment>
<dbReference type="GO" id="GO:0034353">
    <property type="term" value="F:mRNA 5'-diphosphatase activity"/>
    <property type="evidence" value="ECO:0007669"/>
    <property type="project" value="TreeGrafter"/>
</dbReference>
<name>A0A914CVD4_9BILA</name>
<dbReference type="InterPro" id="IPR013961">
    <property type="entry name" value="RAI1"/>
</dbReference>